<reference evidence="8 9" key="1">
    <citation type="submission" date="2013-02" db="EMBL/GenBank/DDBJ databases">
        <title>The Genome Sequence of Plasmodium vinckei petteri CR.</title>
        <authorList>
            <consortium name="The Broad Institute Genome Sequencing Platform"/>
            <consortium name="The Broad Institute Genome Sequencing Center for Infectious Disease"/>
            <person name="Neafsey D."/>
            <person name="Cheeseman I."/>
            <person name="Volkman S."/>
            <person name="Adams J."/>
            <person name="Walker B."/>
            <person name="Young S.K."/>
            <person name="Zeng Q."/>
            <person name="Gargeya S."/>
            <person name="Fitzgerald M."/>
            <person name="Haas B."/>
            <person name="Abouelleil A."/>
            <person name="Alvarado L."/>
            <person name="Arachchi H.M."/>
            <person name="Berlin A.M."/>
            <person name="Chapman S.B."/>
            <person name="Dewar J."/>
            <person name="Goldberg J."/>
            <person name="Griggs A."/>
            <person name="Gujja S."/>
            <person name="Hansen M."/>
            <person name="Howarth C."/>
            <person name="Imamovic A."/>
            <person name="Larimer J."/>
            <person name="McCowan C."/>
            <person name="Murphy C."/>
            <person name="Neiman D."/>
            <person name="Pearson M."/>
            <person name="Priest M."/>
            <person name="Roberts A."/>
            <person name="Saif S."/>
            <person name="Shea T."/>
            <person name="Sisk P."/>
            <person name="Sykes S."/>
            <person name="Wortman J."/>
            <person name="Nusbaum C."/>
            <person name="Birren B."/>
        </authorList>
    </citation>
    <scope>NUCLEOTIDE SEQUENCE [LARGE SCALE GENOMIC DNA]</scope>
    <source>
        <strain evidence="8 9">CR</strain>
    </source>
</reference>
<evidence type="ECO:0000313" key="8">
    <source>
        <dbReference type="EMBL" id="EUD72642.1"/>
    </source>
</evidence>
<evidence type="ECO:0000313" key="7">
    <source>
        <dbReference type="EMBL" id="CAD2109249.1"/>
    </source>
</evidence>
<evidence type="ECO:0000259" key="6">
    <source>
        <dbReference type="Pfam" id="PF22916"/>
    </source>
</evidence>
<evidence type="ECO:0000259" key="5">
    <source>
        <dbReference type="Pfam" id="PF06862"/>
    </source>
</evidence>
<comment type="similarity">
    <text evidence="2">Belongs to the UTP25 family.</text>
</comment>
<dbReference type="GO" id="GO:0000462">
    <property type="term" value="P:maturation of SSU-rRNA from tricistronic rRNA transcript (SSU-rRNA, 5.8S rRNA, LSU-rRNA)"/>
    <property type="evidence" value="ECO:0007669"/>
    <property type="project" value="TreeGrafter"/>
</dbReference>
<dbReference type="PANTHER" id="PTHR12933">
    <property type="entry name" value="ORF PROTEIN-RELATED"/>
    <property type="match status" value="1"/>
</dbReference>
<dbReference type="InterPro" id="IPR053939">
    <property type="entry name" value="UTP25_C"/>
</dbReference>
<dbReference type="EMBL" id="KI965398">
    <property type="protein sequence ID" value="EUD72642.1"/>
    <property type="molecule type" value="Genomic_DNA"/>
</dbReference>
<dbReference type="GO" id="GO:0032040">
    <property type="term" value="C:small-subunit processome"/>
    <property type="evidence" value="ECO:0007669"/>
    <property type="project" value="TreeGrafter"/>
</dbReference>
<evidence type="ECO:0000313" key="10">
    <source>
        <dbReference type="Proteomes" id="UP000515268"/>
    </source>
</evidence>
<feature type="compositionally biased region" description="Basic and acidic residues" evidence="4">
    <location>
        <begin position="34"/>
        <end position="43"/>
    </location>
</feature>
<dbReference type="AlphaFoldDB" id="W7AGW2"/>
<feature type="region of interest" description="Disordered" evidence="4">
    <location>
        <begin position="82"/>
        <end position="102"/>
    </location>
</feature>
<name>W7AGW2_PLAVN</name>
<feature type="region of interest" description="Disordered" evidence="4">
    <location>
        <begin position="34"/>
        <end position="70"/>
    </location>
</feature>
<evidence type="ECO:0000256" key="4">
    <source>
        <dbReference type="SAM" id="MobiDB-lite"/>
    </source>
</evidence>
<dbReference type="SUPFAM" id="SSF52540">
    <property type="entry name" value="P-loop containing nucleoside triphosphate hydrolases"/>
    <property type="match status" value="1"/>
</dbReference>
<sequence length="984" mass="118383">MRVNKKNKRKITSLNELYELEYVKKEKKRKLKELKSKINKKNELTTQEDDNKKHLKNNNNDENEKKKKIDKTLLAKYEKLKELENTPENNQNNETKSENNKSYKTFLQILQKKNKKIYNQTFQAKSHHTLSASKQPEQFRNNDNNLNDHDKNCISKNNKEEENDKVESETNKNEISTFQNKDEIYMKVLINNIKNQNTNFLNIKENDNEMTSQNDSHTLEHKDIYAGYANKSYKLVENKMDYYFTFCQNVDDDFIKKFLQIKLKKGKHNSDNTDLNKNQTIENMYVTSNLFLQTNIFKKKTAHENYNQNENQNEHSDQIDQVEIQNENIDEKTNNLFYNNIKIKPYFFSNYVEKNDITYFLMTILKTHPKSILDDNNYYNIYEPILNKLKIYLSEFKYPLAFFNNQIYEYMQNYYNVDIKKVIKQESDEEYEIDNIQKKKKMKKKTFRDVSAILERDELKAYFHYINSYIDVFYSNQNILNFHFIRLLNSIHCLNHLKKRRKRKLYIKKKIEKLEKTQQVEKENIQLNDDLCDESFSKPKILILCAFRYICKEYVDLLINMLSLIEVKNKNRFINEYDITPEEKKNLKDMYIKKKQSFDYINLYRGNSDDCFRLGIKLFENEKKIQLYSPFYDSDILICSPLGLEIIIKEYKENEDKTNNIYNEDDNYSDDYEINGTENSAKKTNKKKKKVNTNNNKKKKLYEYDFLSSIEVLVIDQIDIILMQNILTLKNVLNFINKPLLKWRNANINRIAKYAIDGYIKNYRQTIITSSIIDTNFISLIQLSNNYRSFLKLFIKNDDDTILLSIRNMFKINQYFKKIECDDILKIEECIIDFFSTNVIEILTNIKQLIICIPTYIEYIRLYEILKKNDISFKGVNEYTTEKKRIKIQKLFKFEKVNILLVTSRLIYYERCTFKNANHVIFFSPPKFQFMYFELIKNITINTPNASSMCYYTKYHTYELERIVGQKRAIHLMREKPGKITLFK</sequence>
<evidence type="ECO:0000256" key="3">
    <source>
        <dbReference type="ARBA" id="ARBA00023242"/>
    </source>
</evidence>
<protein>
    <submittedName>
        <fullName evidence="7">U3 small nucleolar RNA-associated protein 25, putative</fullName>
    </submittedName>
</protein>
<feature type="domain" description="UTP25 C-terminal" evidence="5">
    <location>
        <begin position="809"/>
        <end position="979"/>
    </location>
</feature>
<evidence type="ECO:0000256" key="2">
    <source>
        <dbReference type="ARBA" id="ARBA00009223"/>
    </source>
</evidence>
<dbReference type="Pfam" id="PF06862">
    <property type="entry name" value="Utp25_C"/>
    <property type="match status" value="1"/>
</dbReference>
<organism evidence="8 9">
    <name type="scientific">Plasmodium vinckei petteri</name>
    <dbReference type="NCBI Taxonomy" id="138298"/>
    <lineage>
        <taxon>Eukaryota</taxon>
        <taxon>Sar</taxon>
        <taxon>Alveolata</taxon>
        <taxon>Apicomplexa</taxon>
        <taxon>Aconoidasida</taxon>
        <taxon>Haemosporida</taxon>
        <taxon>Plasmodiidae</taxon>
        <taxon>Plasmodium</taxon>
        <taxon>Plasmodium (Vinckeia)</taxon>
    </lineage>
</organism>
<dbReference type="InterPro" id="IPR053940">
    <property type="entry name" value="UTP25_NTPase-like"/>
</dbReference>
<dbReference type="Proteomes" id="UP000515268">
    <property type="component" value="Chromosome PVPCR_12"/>
</dbReference>
<dbReference type="InterPro" id="IPR027417">
    <property type="entry name" value="P-loop_NTPase"/>
</dbReference>
<dbReference type="eggNOG" id="KOG2340">
    <property type="taxonomic scope" value="Eukaryota"/>
</dbReference>
<feature type="domain" description="UTP25 NTP hydrolase-like" evidence="6">
    <location>
        <begin position="696"/>
        <end position="783"/>
    </location>
</feature>
<feature type="region of interest" description="Disordered" evidence="4">
    <location>
        <begin position="126"/>
        <end position="173"/>
    </location>
</feature>
<accession>W7AGW2</accession>
<gene>
    <name evidence="7" type="ORF">PVPCR_1200420</name>
    <name evidence="8" type="ORF">YYG_02543</name>
</gene>
<dbReference type="EMBL" id="LR865417">
    <property type="protein sequence ID" value="CAD2109249.1"/>
    <property type="molecule type" value="Genomic_DNA"/>
</dbReference>
<dbReference type="PANTHER" id="PTHR12933:SF0">
    <property type="entry name" value="U3 SMALL NUCLEOLAR RNA-ASSOCIATED PROTEIN 25 HOMOLOG"/>
    <property type="match status" value="1"/>
</dbReference>
<dbReference type="GO" id="GO:0034511">
    <property type="term" value="F:U3 snoRNA binding"/>
    <property type="evidence" value="ECO:0007669"/>
    <property type="project" value="InterPro"/>
</dbReference>
<feature type="compositionally biased region" description="Polar residues" evidence="4">
    <location>
        <begin position="126"/>
        <end position="139"/>
    </location>
</feature>
<dbReference type="VEuPathDB" id="PlasmoDB:PVPCR_1200420"/>
<evidence type="ECO:0000313" key="9">
    <source>
        <dbReference type="Proteomes" id="UP000030659"/>
    </source>
</evidence>
<keyword evidence="10" id="KW-1185">Reference proteome</keyword>
<proteinExistence type="inferred from homology"/>
<reference evidence="7 10" key="2">
    <citation type="submission" date="2020-08" db="EMBL/GenBank/DDBJ databases">
        <authorList>
            <person name="Ramaprasad A."/>
        </authorList>
    </citation>
    <scope>NUCLEOTIDE SEQUENCE [LARGE SCALE GENOMIC DNA]</scope>
</reference>
<dbReference type="OrthoDB" id="10264378at2759"/>
<keyword evidence="3" id="KW-0539">Nucleus</keyword>
<dbReference type="Proteomes" id="UP000030659">
    <property type="component" value="Unassembled WGS sequence"/>
</dbReference>
<dbReference type="InterPro" id="IPR010678">
    <property type="entry name" value="UTP25"/>
</dbReference>
<dbReference type="Gene3D" id="3.40.50.300">
    <property type="entry name" value="P-loop containing nucleotide triphosphate hydrolases"/>
    <property type="match status" value="1"/>
</dbReference>
<evidence type="ECO:0000256" key="1">
    <source>
        <dbReference type="ARBA" id="ARBA00004604"/>
    </source>
</evidence>
<feature type="domain" description="UTP25 NTP hydrolase-like" evidence="6">
    <location>
        <begin position="469"/>
        <end position="656"/>
    </location>
</feature>
<dbReference type="GO" id="GO:0019843">
    <property type="term" value="F:rRNA binding"/>
    <property type="evidence" value="ECO:0007669"/>
    <property type="project" value="TreeGrafter"/>
</dbReference>
<feature type="compositionally biased region" description="Basic and acidic residues" evidence="4">
    <location>
        <begin position="146"/>
        <end position="172"/>
    </location>
</feature>
<dbReference type="Pfam" id="PF22916">
    <property type="entry name" value="UTP25_NTPase-like"/>
    <property type="match status" value="2"/>
</dbReference>
<comment type="subcellular location">
    <subcellularLocation>
        <location evidence="1">Nucleus</location>
        <location evidence="1">Nucleolus</location>
    </subcellularLocation>
</comment>